<evidence type="ECO:0000313" key="2">
    <source>
        <dbReference type="Proteomes" id="UP000663760"/>
    </source>
</evidence>
<evidence type="ECO:0000313" key="1">
    <source>
        <dbReference type="EMBL" id="CAA7399363.1"/>
    </source>
</evidence>
<organism evidence="1 2">
    <name type="scientific">Spirodela intermedia</name>
    <name type="common">Intermediate duckweed</name>
    <dbReference type="NCBI Taxonomy" id="51605"/>
    <lineage>
        <taxon>Eukaryota</taxon>
        <taxon>Viridiplantae</taxon>
        <taxon>Streptophyta</taxon>
        <taxon>Embryophyta</taxon>
        <taxon>Tracheophyta</taxon>
        <taxon>Spermatophyta</taxon>
        <taxon>Magnoliopsida</taxon>
        <taxon>Liliopsida</taxon>
        <taxon>Araceae</taxon>
        <taxon>Lemnoideae</taxon>
        <taxon>Spirodela</taxon>
    </lineage>
</organism>
<dbReference type="AlphaFoldDB" id="A0A7I8KNH3"/>
<dbReference type="EMBL" id="LR746270">
    <property type="protein sequence ID" value="CAA7399363.1"/>
    <property type="molecule type" value="Genomic_DNA"/>
</dbReference>
<keyword evidence="2" id="KW-1185">Reference proteome</keyword>
<accession>A0A7I8KNH3</accession>
<dbReference type="Proteomes" id="UP000663760">
    <property type="component" value="Chromosome 7"/>
</dbReference>
<name>A0A7I8KNH3_SPIIN</name>
<proteinExistence type="predicted"/>
<protein>
    <submittedName>
        <fullName evidence="1">Uncharacterized protein</fullName>
    </submittedName>
</protein>
<sequence length="45" mass="4956">MGRLSNIEHDKCLFTIVQNSLNQLPALSLDPCSSVYTCCCLSLSH</sequence>
<reference evidence="1" key="1">
    <citation type="submission" date="2020-02" db="EMBL/GenBank/DDBJ databases">
        <authorList>
            <person name="Scholz U."/>
            <person name="Mascher M."/>
            <person name="Fiebig A."/>
        </authorList>
    </citation>
    <scope>NUCLEOTIDE SEQUENCE</scope>
</reference>
<gene>
    <name evidence="1" type="ORF">SI8410_07010033</name>
</gene>